<protein>
    <submittedName>
        <fullName evidence="3">Heparinase II/III family protein</fullName>
    </submittedName>
</protein>
<organism evidence="3 4">
    <name type="scientific">Hyphobacterium marinum</name>
    <dbReference type="NCBI Taxonomy" id="3116574"/>
    <lineage>
        <taxon>Bacteria</taxon>
        <taxon>Pseudomonadati</taxon>
        <taxon>Pseudomonadota</taxon>
        <taxon>Alphaproteobacteria</taxon>
        <taxon>Maricaulales</taxon>
        <taxon>Maricaulaceae</taxon>
        <taxon>Hyphobacterium</taxon>
    </lineage>
</organism>
<dbReference type="RefSeq" id="WP_330194859.1">
    <property type="nucleotide sequence ID" value="NZ_JAZDRO010000001.1"/>
</dbReference>
<dbReference type="Gene3D" id="1.50.10.100">
    <property type="entry name" value="Chondroitin AC/alginate lyase"/>
    <property type="match status" value="1"/>
</dbReference>
<proteinExistence type="predicted"/>
<evidence type="ECO:0000259" key="2">
    <source>
        <dbReference type="Pfam" id="PF07940"/>
    </source>
</evidence>
<comment type="caution">
    <text evidence="3">The sequence shown here is derived from an EMBL/GenBank/DDBJ whole genome shotgun (WGS) entry which is preliminary data.</text>
</comment>
<dbReference type="InterPro" id="IPR012480">
    <property type="entry name" value="Hepar_II_III_C"/>
</dbReference>
<evidence type="ECO:0000313" key="3">
    <source>
        <dbReference type="EMBL" id="MEE2565321.1"/>
    </source>
</evidence>
<dbReference type="EMBL" id="JAZDRO010000001">
    <property type="protein sequence ID" value="MEE2565321.1"/>
    <property type="molecule type" value="Genomic_DNA"/>
</dbReference>
<keyword evidence="4" id="KW-1185">Reference proteome</keyword>
<accession>A0ABU7LV09</accession>
<dbReference type="Proteomes" id="UP001310692">
    <property type="component" value="Unassembled WGS sequence"/>
</dbReference>
<dbReference type="Pfam" id="PF07940">
    <property type="entry name" value="Hepar_II_III_C"/>
    <property type="match status" value="1"/>
</dbReference>
<name>A0ABU7LV09_9PROT</name>
<dbReference type="InterPro" id="IPR008929">
    <property type="entry name" value="Chondroitin_lyas"/>
</dbReference>
<evidence type="ECO:0000313" key="4">
    <source>
        <dbReference type="Proteomes" id="UP001310692"/>
    </source>
</evidence>
<feature type="domain" description="Heparinase II/III-like C-terminal" evidence="2">
    <location>
        <begin position="309"/>
        <end position="565"/>
    </location>
</feature>
<reference evidence="3 4" key="1">
    <citation type="submission" date="2024-01" db="EMBL/GenBank/DDBJ databases">
        <title>Hyphobacterium bacterium isolated from marine sediment.</title>
        <authorList>
            <person name="Zhao S."/>
        </authorList>
    </citation>
    <scope>NUCLEOTIDE SEQUENCE [LARGE SCALE GENOMIC DNA]</scope>
    <source>
        <strain evidence="3 4">Y60-23</strain>
    </source>
</reference>
<dbReference type="Gene3D" id="2.70.98.70">
    <property type="match status" value="1"/>
</dbReference>
<sequence length="581" mass="61990">MASAVQLSDYAGAALRALRRETVRTTHALPAVRMLTLGGASPAAADIANPAIRTGSAAHGAAILDGRFAFCGDVLDTGPDGDPWTSAAPSRTFAAHLHGFSWLADLLACEDDTAADRAGTLIDMWIATYGGWNGFSWAPEILTDRLHAWLSAGPSVFADQPGRTLSLVRQVRHLARTARLAPDDLPVLRGAIAVVMAGLVYPGLSRSEARGLALLKQEIPRQILPDGGHISRSPEAAADVFIDLTRLDQMAEAAGRALPDCVHRALDRLGPIVRFFRMTDATLAGFHGGGEGNKRAIETALSVNNTAKRTFGFAPHSGYHRVDAGGASIIMDSAGGPAGPSSANAHASALAFEFSAPGGRLIVNCGWSPDQPPSWRHAVRATAAHSTLTLEETSSSRFVEPGWKRRLLGARFSDVPGQVSVRRNEEEIGVWLEGSHDGYREVFGLSHRRRVFLAADGGDLRGEDALFRPAEDGPPEDPETHHPFAIRFHLHPGVRASLSRDAMSALLVLPSGDGWRFRTDGGPVRIERSVYLAAGAPPKRTAQIVIQGEAEPYGAGERPPNRVRWAFQRLGRVGSATGKGE</sequence>
<comment type="subcellular location">
    <subcellularLocation>
        <location evidence="1">Cell envelope</location>
    </subcellularLocation>
</comment>
<evidence type="ECO:0000256" key="1">
    <source>
        <dbReference type="ARBA" id="ARBA00004196"/>
    </source>
</evidence>
<gene>
    <name evidence="3" type="ORF">V0U35_01410</name>
</gene>